<dbReference type="InterPro" id="IPR056625">
    <property type="entry name" value="SH3_CYT4"/>
</dbReference>
<dbReference type="SUPFAM" id="SSF50249">
    <property type="entry name" value="Nucleic acid-binding proteins"/>
    <property type="match status" value="1"/>
</dbReference>
<dbReference type="PANTHER" id="PTHR23355:SF65">
    <property type="entry name" value="EXORIBONUCLEASE CYT-4, PUTATIVE (AFU_ORTHOLOGUE AFUA_7G01550)-RELATED"/>
    <property type="match status" value="1"/>
</dbReference>
<proteinExistence type="predicted"/>
<dbReference type="GO" id="GO:0006402">
    <property type="term" value="P:mRNA catabolic process"/>
    <property type="evidence" value="ECO:0007669"/>
    <property type="project" value="TreeGrafter"/>
</dbReference>
<gene>
    <name evidence="3" type="ORF">HIM_03907</name>
</gene>
<dbReference type="InterPro" id="IPR012340">
    <property type="entry name" value="NA-bd_OB-fold"/>
</dbReference>
<evidence type="ECO:0000259" key="2">
    <source>
        <dbReference type="SMART" id="SM00955"/>
    </source>
</evidence>
<sequence>MRDKAFSNALPGASTTSIPAGPTTYSCNAVETLPTHNAPDGRRTATQFTGSNPSTFGQTNIPKAKIVGKPPPKPARNQYCRKVPIRDSLKQWEKEHCDEALPELPQDLPLFGGPTNTLNRTQTTGSSSLNQLRFKTVDVDDFTGYMDGNDAEGVFVGLGPRNPGDLVELRQLGSRVPLFGIYLGFYSGLHHFYAVNGKWVTSLGLSFPFAVPNFTTVESLAPIVAKVPRNASPDEITDMQQQGLGPMREDARELILKMTDFRDKAETIYQSNITILEGAKTILPHQEKFTHLSLAEIADRLLPSSLRGADGFPPEALYAVQTALMRVEVGFRPINPTGDCSRPENLFEILPHSCLTTLDNVATLVREYTDAASKKRLALGHQALDKVTLGVFLQQARTAVLQSRQKREWSQHGILKASSGTELPQVDWTSSSQDIISFLAWWASFDMFHTSSRFHSYGAIILRGLGLYKQADLNQSTAWTFLQEIGRIPPWEIPTRYRTRLPGVSFVKGGGLSREMPDQLQASKRPDIAAGARTQSGSQPVLCIDAPSTMVIDDGISLERTQEPDVFWVHVHAADPASVIKPDSELCKFLELIPENIYLPGHFQAMLPSDLGEDNASDYKSEGLVKQFSLHSGGPALTFSTKINSAGDILDYQIQPSVLGDVLYLDPDDVARFCNEQTPAFSAERVLSVGTLPAQGEPAPGRPMVAVDNLDASKKEDIQTLYKLAQALKQMRLSKGAWPYFAPRPSVSVAFNPVPESKETPHPQTDTIPADPWIKVSTEASSGCSVVSEFMVLAGRVAACWCSDRGIPLPYRRDAKSAENYEAALAYATEELYPLIHNGIEPNREQRQELIRYTGKPTISSEPGSYFILGIDKYTKATSPLRRFSDLLVHWQIHAALATERTNKRPLDPNVDNLEDILPFNAATLDTTLPLLQMREKMGKAMSQGVLDWILIALVRAWRFEGKVPEALRFKVVSRLPSALLGSLNLFNLSAVIDIDGLEGCRLLKDVRVGDAFDVELVDVNVHSRTIRLKALRYLGQEATDGPSNPNSGGSEAPLA</sequence>
<dbReference type="Pfam" id="PF00773">
    <property type="entry name" value="RNB"/>
    <property type="match status" value="1"/>
</dbReference>
<feature type="domain" description="RNB" evidence="2">
    <location>
        <begin position="533"/>
        <end position="899"/>
    </location>
</feature>
<dbReference type="InterPro" id="IPR056624">
    <property type="entry name" value="WH_CYT4"/>
</dbReference>
<feature type="compositionally biased region" description="Polar residues" evidence="1">
    <location>
        <begin position="13"/>
        <end position="29"/>
    </location>
</feature>
<reference evidence="3 4" key="1">
    <citation type="journal article" date="2014" name="Genome Biol. Evol.">
        <title>Comparative genomics and transcriptomics analyses reveal divergent lifestyle features of nematode endoparasitic fungus Hirsutella minnesotensis.</title>
        <authorList>
            <person name="Lai Y."/>
            <person name="Liu K."/>
            <person name="Zhang X."/>
            <person name="Zhang X."/>
            <person name="Li K."/>
            <person name="Wang N."/>
            <person name="Shu C."/>
            <person name="Wu Y."/>
            <person name="Wang C."/>
            <person name="Bushley K.E."/>
            <person name="Xiang M."/>
            <person name="Liu X."/>
        </authorList>
    </citation>
    <scope>NUCLEOTIDE SEQUENCE [LARGE SCALE GENOMIC DNA]</scope>
    <source>
        <strain evidence="3 4">3608</strain>
    </source>
</reference>
<protein>
    <recommendedName>
        <fullName evidence="2">RNB domain-containing protein</fullName>
    </recommendedName>
</protein>
<dbReference type="PROSITE" id="PS51257">
    <property type="entry name" value="PROKAR_LIPOPROTEIN"/>
    <property type="match status" value="1"/>
</dbReference>
<keyword evidence="4" id="KW-1185">Reference proteome</keyword>
<evidence type="ECO:0000256" key="1">
    <source>
        <dbReference type="SAM" id="MobiDB-lite"/>
    </source>
</evidence>
<dbReference type="AlphaFoldDB" id="A0A0F7ZLN6"/>
<dbReference type="InterPro" id="IPR001900">
    <property type="entry name" value="RNase_II/R"/>
</dbReference>
<dbReference type="OrthoDB" id="2285229at2759"/>
<dbReference type="Pfam" id="PF23214">
    <property type="entry name" value="SH3_CYT4"/>
    <property type="match status" value="1"/>
</dbReference>
<organism evidence="3 4">
    <name type="scientific">Hirsutella minnesotensis 3608</name>
    <dbReference type="NCBI Taxonomy" id="1043627"/>
    <lineage>
        <taxon>Eukaryota</taxon>
        <taxon>Fungi</taxon>
        <taxon>Dikarya</taxon>
        <taxon>Ascomycota</taxon>
        <taxon>Pezizomycotina</taxon>
        <taxon>Sordariomycetes</taxon>
        <taxon>Hypocreomycetidae</taxon>
        <taxon>Hypocreales</taxon>
        <taxon>Ophiocordycipitaceae</taxon>
        <taxon>Hirsutella</taxon>
    </lineage>
</organism>
<dbReference type="SMART" id="SM00955">
    <property type="entry name" value="RNB"/>
    <property type="match status" value="1"/>
</dbReference>
<dbReference type="InterPro" id="IPR050180">
    <property type="entry name" value="RNR_Ribonuclease"/>
</dbReference>
<dbReference type="Pfam" id="PF25522">
    <property type="entry name" value="OB_cyt-4"/>
    <property type="match status" value="1"/>
</dbReference>
<accession>A0A0F7ZLN6</accession>
<dbReference type="PANTHER" id="PTHR23355">
    <property type="entry name" value="RIBONUCLEASE"/>
    <property type="match status" value="1"/>
</dbReference>
<dbReference type="GO" id="GO:0000175">
    <property type="term" value="F:3'-5'-RNA exonuclease activity"/>
    <property type="evidence" value="ECO:0007669"/>
    <property type="project" value="TreeGrafter"/>
</dbReference>
<feature type="region of interest" description="Disordered" evidence="1">
    <location>
        <begin position="1"/>
        <end position="78"/>
    </location>
</feature>
<dbReference type="Proteomes" id="UP000054481">
    <property type="component" value="Unassembled WGS sequence"/>
</dbReference>
<dbReference type="GO" id="GO:0000932">
    <property type="term" value="C:P-body"/>
    <property type="evidence" value="ECO:0007669"/>
    <property type="project" value="TreeGrafter"/>
</dbReference>
<evidence type="ECO:0000313" key="3">
    <source>
        <dbReference type="EMBL" id="KJZ76571.1"/>
    </source>
</evidence>
<dbReference type="GO" id="GO:0003723">
    <property type="term" value="F:RNA binding"/>
    <property type="evidence" value="ECO:0007669"/>
    <property type="project" value="InterPro"/>
</dbReference>
<evidence type="ECO:0000313" key="4">
    <source>
        <dbReference type="Proteomes" id="UP000054481"/>
    </source>
</evidence>
<dbReference type="EMBL" id="KQ030510">
    <property type="protein sequence ID" value="KJZ76571.1"/>
    <property type="molecule type" value="Genomic_DNA"/>
</dbReference>
<dbReference type="InterPro" id="IPR057912">
    <property type="entry name" value="OB_CYT4_C"/>
</dbReference>
<feature type="compositionally biased region" description="Polar residues" evidence="1">
    <location>
        <begin position="44"/>
        <end position="61"/>
    </location>
</feature>
<dbReference type="Pfam" id="PF23216">
    <property type="entry name" value="WHD_CYT4"/>
    <property type="match status" value="1"/>
</dbReference>
<name>A0A0F7ZLN6_9HYPO</name>